<keyword evidence="2" id="KW-1185">Reference proteome</keyword>
<dbReference type="SUPFAM" id="SSF54001">
    <property type="entry name" value="Cysteine proteinases"/>
    <property type="match status" value="1"/>
</dbReference>
<organism evidence="1 2">
    <name type="scientific">Labeo rohita</name>
    <name type="common">Indian major carp</name>
    <name type="synonym">Cyprinus rohita</name>
    <dbReference type="NCBI Taxonomy" id="84645"/>
    <lineage>
        <taxon>Eukaryota</taxon>
        <taxon>Metazoa</taxon>
        <taxon>Chordata</taxon>
        <taxon>Craniata</taxon>
        <taxon>Vertebrata</taxon>
        <taxon>Euteleostomi</taxon>
        <taxon>Actinopterygii</taxon>
        <taxon>Neopterygii</taxon>
        <taxon>Teleostei</taxon>
        <taxon>Ostariophysi</taxon>
        <taxon>Cypriniformes</taxon>
        <taxon>Cyprinidae</taxon>
        <taxon>Labeoninae</taxon>
        <taxon>Labeonini</taxon>
        <taxon>Labeo</taxon>
    </lineage>
</organism>
<evidence type="ECO:0000313" key="2">
    <source>
        <dbReference type="Proteomes" id="UP000290572"/>
    </source>
</evidence>
<dbReference type="Gene3D" id="3.90.260.10">
    <property type="entry name" value="Transglutaminase-like"/>
    <property type="match status" value="1"/>
</dbReference>
<dbReference type="GO" id="GO:0005739">
    <property type="term" value="C:mitochondrion"/>
    <property type="evidence" value="ECO:0007669"/>
    <property type="project" value="TreeGrafter"/>
</dbReference>
<proteinExistence type="predicted"/>
<comment type="caution">
    <text evidence="1">The sequence shown here is derived from an EMBL/GenBank/DDBJ whole genome shotgun (WGS) entry which is preliminary data.</text>
</comment>
<dbReference type="InterPro" id="IPR050779">
    <property type="entry name" value="Transglutaminase"/>
</dbReference>
<dbReference type="EMBL" id="QBIY01003884">
    <property type="protein sequence ID" value="RXN39003.1"/>
    <property type="molecule type" value="Genomic_DNA"/>
</dbReference>
<reference evidence="1 2" key="1">
    <citation type="submission" date="2018-03" db="EMBL/GenBank/DDBJ databases">
        <title>Draft genome sequence of Rohu Carp (Labeo rohita).</title>
        <authorList>
            <person name="Das P."/>
            <person name="Kushwaha B."/>
            <person name="Joshi C.G."/>
            <person name="Kumar D."/>
            <person name="Nagpure N.S."/>
            <person name="Sahoo L."/>
            <person name="Das S.P."/>
            <person name="Bit A."/>
            <person name="Patnaik S."/>
            <person name="Meher P.K."/>
            <person name="Jayasankar P."/>
            <person name="Koringa P.G."/>
            <person name="Patel N.V."/>
            <person name="Hinsu A.T."/>
            <person name="Kumar R."/>
            <person name="Pandey M."/>
            <person name="Agarwal S."/>
            <person name="Srivastava S."/>
            <person name="Singh M."/>
            <person name="Iquebal M.A."/>
            <person name="Jaiswal S."/>
            <person name="Angadi U.B."/>
            <person name="Kumar N."/>
            <person name="Raza M."/>
            <person name="Shah T.M."/>
            <person name="Rai A."/>
            <person name="Jena J.K."/>
        </authorList>
    </citation>
    <scope>NUCLEOTIDE SEQUENCE [LARGE SCALE GENOMIC DNA]</scope>
    <source>
        <strain evidence="1">DASCIFA01</strain>
        <tissue evidence="1">Testis</tissue>
    </source>
</reference>
<keyword evidence="1" id="KW-0808">Transferase</keyword>
<dbReference type="STRING" id="84645.A0A498P473"/>
<protein>
    <submittedName>
        <fullName evidence="1">Glutamine gamma-glutamyltransferase</fullName>
    </submittedName>
</protein>
<dbReference type="PANTHER" id="PTHR11590:SF80">
    <property type="entry name" value="TRANSGLUTAMINASE 5,-LIKE"/>
    <property type="match status" value="1"/>
</dbReference>
<name>A0A498P473_LABRO</name>
<dbReference type="InterPro" id="IPR036985">
    <property type="entry name" value="Transglutaminase-like_sf"/>
</dbReference>
<dbReference type="GO" id="GO:0003810">
    <property type="term" value="F:protein-glutamine gamma-glutamyltransferase activity"/>
    <property type="evidence" value="ECO:0007669"/>
    <property type="project" value="TreeGrafter"/>
</dbReference>
<dbReference type="PANTHER" id="PTHR11590">
    <property type="entry name" value="PROTEIN-GLUTAMINE GAMMA-GLUTAMYLTRANSFERASE"/>
    <property type="match status" value="1"/>
</dbReference>
<dbReference type="InterPro" id="IPR038765">
    <property type="entry name" value="Papain-like_cys_pep_sf"/>
</dbReference>
<dbReference type="AlphaFoldDB" id="A0A498P473"/>
<sequence length="91" mass="10422">MQSEELRTEYVQSDIGMLFIGSSRNVASRPWSFDQHEKGILDICMKLLQLSPQYRADMRRDLENRSNPVYIGRVISAMELPCVGGELDEEA</sequence>
<evidence type="ECO:0000313" key="1">
    <source>
        <dbReference type="EMBL" id="RXN39003.1"/>
    </source>
</evidence>
<gene>
    <name evidence="1" type="ORF">ROHU_000608</name>
</gene>
<dbReference type="Proteomes" id="UP000290572">
    <property type="component" value="Unassembled WGS sequence"/>
</dbReference>
<accession>A0A498P473</accession>